<dbReference type="Pfam" id="PF02365">
    <property type="entry name" value="NAM"/>
    <property type="match status" value="1"/>
</dbReference>
<feature type="compositionally biased region" description="Basic residues" evidence="6">
    <location>
        <begin position="260"/>
        <end position="273"/>
    </location>
</feature>
<dbReference type="KEGG" id="atr:18433393"/>
<dbReference type="HOGENOM" id="CLU_035664_8_4_1"/>
<evidence type="ECO:0000256" key="5">
    <source>
        <dbReference type="ARBA" id="ARBA00023242"/>
    </source>
</evidence>
<keyword evidence="4" id="KW-0804">Transcription</keyword>
<organism evidence="8 9">
    <name type="scientific">Amborella trichopoda</name>
    <dbReference type="NCBI Taxonomy" id="13333"/>
    <lineage>
        <taxon>Eukaryota</taxon>
        <taxon>Viridiplantae</taxon>
        <taxon>Streptophyta</taxon>
        <taxon>Embryophyta</taxon>
        <taxon>Tracheophyta</taxon>
        <taxon>Spermatophyta</taxon>
        <taxon>Magnoliopsida</taxon>
        <taxon>Amborellales</taxon>
        <taxon>Amborellaceae</taxon>
        <taxon>Amborella</taxon>
    </lineage>
</organism>
<dbReference type="InterPro" id="IPR003441">
    <property type="entry name" value="NAC-dom"/>
</dbReference>
<reference evidence="9" key="1">
    <citation type="journal article" date="2013" name="Science">
        <title>The Amborella genome and the evolution of flowering plants.</title>
        <authorList>
            <consortium name="Amborella Genome Project"/>
        </authorList>
    </citation>
    <scope>NUCLEOTIDE SEQUENCE [LARGE SCALE GENOMIC DNA]</scope>
</reference>
<dbReference type="GO" id="GO:0048608">
    <property type="term" value="P:reproductive structure development"/>
    <property type="evidence" value="ECO:0007669"/>
    <property type="project" value="UniProtKB-ARBA"/>
</dbReference>
<name>W1P5U3_AMBTC</name>
<dbReference type="Gramene" id="ERN05222">
    <property type="protein sequence ID" value="ERN05222"/>
    <property type="gene ID" value="AMTR_s00007p00063550"/>
</dbReference>
<dbReference type="PROSITE" id="PS51005">
    <property type="entry name" value="NAC"/>
    <property type="match status" value="1"/>
</dbReference>
<dbReference type="EMBL" id="KI394011">
    <property type="protein sequence ID" value="ERN05222.1"/>
    <property type="molecule type" value="Genomic_DNA"/>
</dbReference>
<dbReference type="OrthoDB" id="1921961at2759"/>
<dbReference type="PANTHER" id="PTHR31719">
    <property type="entry name" value="NAC TRANSCRIPTION FACTOR 56"/>
    <property type="match status" value="1"/>
</dbReference>
<protein>
    <recommendedName>
        <fullName evidence="7">NAC domain-containing protein</fullName>
    </recommendedName>
</protein>
<evidence type="ECO:0000259" key="7">
    <source>
        <dbReference type="PROSITE" id="PS51005"/>
    </source>
</evidence>
<keyword evidence="5" id="KW-0539">Nucleus</keyword>
<sequence length="361" mass="40745">MAGLSYLDQQLPPGFRFNPTDEELIVHYLQNKVTSRPMPVSLIADIDLYKFDPWDLPSRALFGENEWFFFSPRDRKYPNGARPNRAAASGYWKATGTDKPILASCGNESLGVKKGLVFYKGRPPKGIKTDWIMHEYRLPDSLERPERRSGSMRLDDWVLCRVRHKFNAAKNIADDRDAMSADTLTGFYEVGEQQILQSKGPDLDVASNIFQSSFPALEYILASVDPFDACSNSSMSFQGSSTNSFLRGPSEPESPDKNVHSPHIHSPHIHSPHIHSPQIHSPHIHSPQIHSPLKRCIQNESRDGNVYPFSKKLNFSPDAGFGLARNDQQFCDQSSFHDQSISNPILEFQQLFGSMYTGNNM</sequence>
<evidence type="ECO:0000313" key="8">
    <source>
        <dbReference type="EMBL" id="ERN05222.1"/>
    </source>
</evidence>
<accession>W1P5U3</accession>
<feature type="domain" description="NAC" evidence="7">
    <location>
        <begin position="11"/>
        <end position="165"/>
    </location>
</feature>
<evidence type="ECO:0000256" key="4">
    <source>
        <dbReference type="ARBA" id="ARBA00023163"/>
    </source>
</evidence>
<dbReference type="GO" id="GO:0003677">
    <property type="term" value="F:DNA binding"/>
    <property type="evidence" value="ECO:0007669"/>
    <property type="project" value="UniProtKB-KW"/>
</dbReference>
<gene>
    <name evidence="8" type="ORF">AMTR_s00007p00063550</name>
</gene>
<evidence type="ECO:0000256" key="3">
    <source>
        <dbReference type="ARBA" id="ARBA00023125"/>
    </source>
</evidence>
<dbReference type="FunFam" id="2.170.150.80:FF:000005">
    <property type="entry name" value="NAC transcription factor 56"/>
    <property type="match status" value="1"/>
</dbReference>
<evidence type="ECO:0000256" key="1">
    <source>
        <dbReference type="ARBA" id="ARBA00004123"/>
    </source>
</evidence>
<dbReference type="InterPro" id="IPR036093">
    <property type="entry name" value="NAC_dom_sf"/>
</dbReference>
<dbReference type="SUPFAM" id="SSF101941">
    <property type="entry name" value="NAC domain"/>
    <property type="match status" value="1"/>
</dbReference>
<comment type="subcellular location">
    <subcellularLocation>
        <location evidence="1">Nucleus</location>
    </subcellularLocation>
</comment>
<dbReference type="OMA" id="IHSPHIH"/>
<dbReference type="GO" id="GO:0006355">
    <property type="term" value="P:regulation of DNA-templated transcription"/>
    <property type="evidence" value="ECO:0007669"/>
    <property type="project" value="InterPro"/>
</dbReference>
<dbReference type="Proteomes" id="UP000017836">
    <property type="component" value="Unassembled WGS sequence"/>
</dbReference>
<dbReference type="GO" id="GO:0009791">
    <property type="term" value="P:post-embryonic development"/>
    <property type="evidence" value="ECO:0007669"/>
    <property type="project" value="UniProtKB-ARBA"/>
</dbReference>
<dbReference type="GO" id="GO:0005634">
    <property type="term" value="C:nucleus"/>
    <property type="evidence" value="ECO:0007669"/>
    <property type="project" value="UniProtKB-SubCell"/>
</dbReference>
<feature type="region of interest" description="Disordered" evidence="6">
    <location>
        <begin position="240"/>
        <end position="289"/>
    </location>
</feature>
<evidence type="ECO:0000313" key="9">
    <source>
        <dbReference type="Proteomes" id="UP000017836"/>
    </source>
</evidence>
<dbReference type="AlphaFoldDB" id="W1P5U3"/>
<keyword evidence="3" id="KW-0238">DNA-binding</keyword>
<evidence type="ECO:0000256" key="2">
    <source>
        <dbReference type="ARBA" id="ARBA00023015"/>
    </source>
</evidence>
<keyword evidence="9" id="KW-1185">Reference proteome</keyword>
<evidence type="ECO:0000256" key="6">
    <source>
        <dbReference type="SAM" id="MobiDB-lite"/>
    </source>
</evidence>
<keyword evidence="2" id="KW-0805">Transcription regulation</keyword>
<proteinExistence type="predicted"/>
<feature type="compositionally biased region" description="Low complexity" evidence="6">
    <location>
        <begin position="274"/>
        <end position="289"/>
    </location>
</feature>
<dbReference type="Gene3D" id="2.170.150.80">
    <property type="entry name" value="NAC domain"/>
    <property type="match status" value="1"/>
</dbReference>
<dbReference type="PANTHER" id="PTHR31719:SF201">
    <property type="entry name" value="NAC TRANSCRIPTION FACTOR 47"/>
    <property type="match status" value="1"/>
</dbReference>
<dbReference type="eggNOG" id="ENOG502QV9E">
    <property type="taxonomic scope" value="Eukaryota"/>
</dbReference>